<organism evidence="2">
    <name type="scientific">Blackfly microvirus SF02</name>
    <dbReference type="NCBI Taxonomy" id="2576452"/>
    <lineage>
        <taxon>Viruses</taxon>
        <taxon>Monodnaviria</taxon>
        <taxon>Sangervirae</taxon>
        <taxon>Phixviricota</taxon>
        <taxon>Malgrandaviricetes</taxon>
        <taxon>Petitvirales</taxon>
        <taxon>Microviridae</taxon>
        <taxon>Microvirus</taxon>
    </lineage>
</organism>
<sequence length="262" mass="28209">MWPVLGGLISGGASLLGGMFSSNTSRDNTAANIAMQQQTNEMSVAEAQKNRDFTQQMSSTAYQRASQDMQSAGLNPSMMFGSGSAASTPGGSTPSLGTAKSEKTSPFAGLGDAASKVVSSAVQYKSMEKMTEEIANLEAERGLIAAREAAERKRPAQIEAQTATERQRPAQVSAQTKTEQARPAQVEQDTSLSKQREEREKIETKLREHGLNRALFESKSAADLLKMDDKARSTLNTTSWGMSKIGDILAPILNSAKSRIWR</sequence>
<name>A0A4P8PPL9_9VIRU</name>
<evidence type="ECO:0000313" key="2">
    <source>
        <dbReference type="EMBL" id="QCQ84780.1"/>
    </source>
</evidence>
<dbReference type="Proteomes" id="UP000323836">
    <property type="component" value="Segment"/>
</dbReference>
<dbReference type="EMBL" id="MK249166">
    <property type="protein sequence ID" value="QCQ84780.1"/>
    <property type="molecule type" value="Genomic_DNA"/>
</dbReference>
<feature type="region of interest" description="Disordered" evidence="1">
    <location>
        <begin position="81"/>
        <end position="104"/>
    </location>
</feature>
<protein>
    <submittedName>
        <fullName evidence="2">DNA pilot protein</fullName>
    </submittedName>
</protein>
<feature type="region of interest" description="Disordered" evidence="1">
    <location>
        <begin position="150"/>
        <end position="200"/>
    </location>
</feature>
<evidence type="ECO:0000256" key="1">
    <source>
        <dbReference type="SAM" id="MobiDB-lite"/>
    </source>
</evidence>
<feature type="compositionally biased region" description="Low complexity" evidence="1">
    <location>
        <begin position="81"/>
        <end position="95"/>
    </location>
</feature>
<proteinExistence type="predicted"/>
<accession>A0A4P8PPL9</accession>
<reference evidence="2" key="1">
    <citation type="submission" date="2018-12" db="EMBL/GenBank/DDBJ databases">
        <title>Singled stranded DNA viruses identified in blackflies (Austrosimulium ungulatum) sampled in New Zealand.</title>
        <authorList>
            <person name="Kraberger S."/>
            <person name="Fontenele R.S."/>
            <person name="Schmidlin K."/>
            <person name="Walters M."/>
            <person name="Varsani A."/>
        </authorList>
    </citation>
    <scope>NUCLEOTIDE SEQUENCE [LARGE SCALE GENOMIC DNA]</scope>
    <source>
        <strain evidence="2">082</strain>
    </source>
</reference>
<feature type="compositionally biased region" description="Polar residues" evidence="1">
    <location>
        <begin position="159"/>
        <end position="178"/>
    </location>
</feature>